<name>A0A7R8UI70_HERIL</name>
<evidence type="ECO:0000313" key="2">
    <source>
        <dbReference type="EMBL" id="CAD7081332.1"/>
    </source>
</evidence>
<organism evidence="2 3">
    <name type="scientific">Hermetia illucens</name>
    <name type="common">Black soldier fly</name>
    <dbReference type="NCBI Taxonomy" id="343691"/>
    <lineage>
        <taxon>Eukaryota</taxon>
        <taxon>Metazoa</taxon>
        <taxon>Ecdysozoa</taxon>
        <taxon>Arthropoda</taxon>
        <taxon>Hexapoda</taxon>
        <taxon>Insecta</taxon>
        <taxon>Pterygota</taxon>
        <taxon>Neoptera</taxon>
        <taxon>Endopterygota</taxon>
        <taxon>Diptera</taxon>
        <taxon>Brachycera</taxon>
        <taxon>Stratiomyomorpha</taxon>
        <taxon>Stratiomyidae</taxon>
        <taxon>Hermetiinae</taxon>
        <taxon>Hermetia</taxon>
    </lineage>
</organism>
<evidence type="ECO:0000256" key="1">
    <source>
        <dbReference type="SAM" id="SignalP"/>
    </source>
</evidence>
<dbReference type="AlphaFoldDB" id="A0A7R8UI70"/>
<accession>A0A7R8UI70</accession>
<dbReference type="InParanoid" id="A0A7R8UI70"/>
<gene>
    <name evidence="2" type="ORF">HERILL_LOCUS4447</name>
</gene>
<evidence type="ECO:0000313" key="3">
    <source>
        <dbReference type="Proteomes" id="UP000594454"/>
    </source>
</evidence>
<dbReference type="Proteomes" id="UP000594454">
    <property type="component" value="Chromosome 2"/>
</dbReference>
<dbReference type="OrthoDB" id="7904448at2759"/>
<protein>
    <submittedName>
        <fullName evidence="2">Uncharacterized protein</fullName>
    </submittedName>
</protein>
<dbReference type="EMBL" id="LR899010">
    <property type="protein sequence ID" value="CAD7081332.1"/>
    <property type="molecule type" value="Genomic_DNA"/>
</dbReference>
<reference evidence="2 3" key="1">
    <citation type="submission" date="2020-11" db="EMBL/GenBank/DDBJ databases">
        <authorList>
            <person name="Wallbank WR R."/>
            <person name="Pardo Diaz C."/>
            <person name="Kozak K."/>
            <person name="Martin S."/>
            <person name="Jiggins C."/>
            <person name="Moest M."/>
            <person name="Warren A I."/>
            <person name="Generalovic N T."/>
            <person name="Byers J.R.P. K."/>
            <person name="Montejo-Kovacevich G."/>
            <person name="Yen C E."/>
        </authorList>
    </citation>
    <scope>NUCLEOTIDE SEQUENCE [LARGE SCALE GENOMIC DNA]</scope>
</reference>
<keyword evidence="1" id="KW-0732">Signal</keyword>
<sequence length="83" mass="9192">MKFAFGLLCFGLAIVFAQAAIGSYDYCGKPCTDSGSITCAYNQVCYNVFINPCEMKKRNCDFDDRFLQVGLASCLLSANKCRF</sequence>
<keyword evidence="3" id="KW-1185">Reference proteome</keyword>
<proteinExistence type="predicted"/>
<feature type="chain" id="PRO_5031479005" evidence="1">
    <location>
        <begin position="20"/>
        <end position="83"/>
    </location>
</feature>
<feature type="signal peptide" evidence="1">
    <location>
        <begin position="1"/>
        <end position="19"/>
    </location>
</feature>